<dbReference type="AlphaFoldDB" id="X1C505"/>
<protein>
    <recommendedName>
        <fullName evidence="2">HTH marR-type domain-containing protein</fullName>
    </recommendedName>
</protein>
<comment type="caution">
    <text evidence="1">The sequence shown here is derived from an EMBL/GenBank/DDBJ whole genome shotgun (WGS) entry which is preliminary data.</text>
</comment>
<dbReference type="EMBL" id="BART01027277">
    <property type="protein sequence ID" value="GAG91453.1"/>
    <property type="molecule type" value="Genomic_DNA"/>
</dbReference>
<sequence length="148" mass="17658">MERLTYTYALVKSLYDQGKDYIDSFWPFTIKVFPPYKPVNLEFIQKALKKIFDLRVPLHVLISILNRAKKRGYIDQRIKRYKLTEGGLKYLDKFETDKEVERRINALFEDIMQSLNKQDVFLSSDQIHDVLLSFLLKNVESLIEFFNP</sequence>
<organism evidence="1">
    <name type="scientific">marine sediment metagenome</name>
    <dbReference type="NCBI Taxonomy" id="412755"/>
    <lineage>
        <taxon>unclassified sequences</taxon>
        <taxon>metagenomes</taxon>
        <taxon>ecological metagenomes</taxon>
    </lineage>
</organism>
<accession>X1C505</accession>
<evidence type="ECO:0000313" key="1">
    <source>
        <dbReference type="EMBL" id="GAG91453.1"/>
    </source>
</evidence>
<name>X1C505_9ZZZZ</name>
<feature type="non-terminal residue" evidence="1">
    <location>
        <position position="148"/>
    </location>
</feature>
<evidence type="ECO:0008006" key="2">
    <source>
        <dbReference type="Google" id="ProtNLM"/>
    </source>
</evidence>
<gene>
    <name evidence="1" type="ORF">S01H4_48390</name>
</gene>
<reference evidence="1" key="1">
    <citation type="journal article" date="2014" name="Front. Microbiol.">
        <title>High frequency of phylogenetically diverse reductive dehalogenase-homologous genes in deep subseafloor sedimentary metagenomes.</title>
        <authorList>
            <person name="Kawai M."/>
            <person name="Futagami T."/>
            <person name="Toyoda A."/>
            <person name="Takaki Y."/>
            <person name="Nishi S."/>
            <person name="Hori S."/>
            <person name="Arai W."/>
            <person name="Tsubouchi T."/>
            <person name="Morono Y."/>
            <person name="Uchiyama I."/>
            <person name="Ito T."/>
            <person name="Fujiyama A."/>
            <person name="Inagaki F."/>
            <person name="Takami H."/>
        </authorList>
    </citation>
    <scope>NUCLEOTIDE SEQUENCE</scope>
    <source>
        <strain evidence="1">Expedition CK06-06</strain>
    </source>
</reference>
<proteinExistence type="predicted"/>